<protein>
    <submittedName>
        <fullName evidence="1">Uncharacterized protein</fullName>
    </submittedName>
</protein>
<organism evidence="1 2">
    <name type="scientific">Knipowitschia caucasica</name>
    <name type="common">Caucasian dwarf goby</name>
    <name type="synonym">Pomatoschistus caucasicus</name>
    <dbReference type="NCBI Taxonomy" id="637954"/>
    <lineage>
        <taxon>Eukaryota</taxon>
        <taxon>Metazoa</taxon>
        <taxon>Chordata</taxon>
        <taxon>Craniata</taxon>
        <taxon>Vertebrata</taxon>
        <taxon>Euteleostomi</taxon>
        <taxon>Actinopterygii</taxon>
        <taxon>Neopterygii</taxon>
        <taxon>Teleostei</taxon>
        <taxon>Neoteleostei</taxon>
        <taxon>Acanthomorphata</taxon>
        <taxon>Gobiaria</taxon>
        <taxon>Gobiiformes</taxon>
        <taxon>Gobioidei</taxon>
        <taxon>Gobiidae</taxon>
        <taxon>Gobiinae</taxon>
        <taxon>Knipowitschia</taxon>
    </lineage>
</organism>
<name>A0AAV2KC00_KNICA</name>
<dbReference type="AlphaFoldDB" id="A0AAV2KC00"/>
<gene>
    <name evidence="1" type="ORF">KC01_LOCUS15734</name>
</gene>
<evidence type="ECO:0000313" key="2">
    <source>
        <dbReference type="Proteomes" id="UP001497482"/>
    </source>
</evidence>
<proteinExistence type="predicted"/>
<dbReference type="EMBL" id="OZ035839">
    <property type="protein sequence ID" value="CAL1585514.1"/>
    <property type="molecule type" value="Genomic_DNA"/>
</dbReference>
<accession>A0AAV2KC00</accession>
<evidence type="ECO:0000313" key="1">
    <source>
        <dbReference type="EMBL" id="CAL1585514.1"/>
    </source>
</evidence>
<keyword evidence="2" id="KW-1185">Reference proteome</keyword>
<dbReference type="Proteomes" id="UP001497482">
    <property type="component" value="Chromosome 17"/>
</dbReference>
<sequence>MFSSARVFLEEGGKCDHMKILRGTKGRRSEEAQMRRCRRGVKSGWVCGGGEQAMGEGGQAGYQWGMVSAAEAEGKANILIKLPEAKSH</sequence>
<reference evidence="1 2" key="1">
    <citation type="submission" date="2024-04" db="EMBL/GenBank/DDBJ databases">
        <authorList>
            <person name="Waldvogel A.-M."/>
            <person name="Schoenle A."/>
        </authorList>
    </citation>
    <scope>NUCLEOTIDE SEQUENCE [LARGE SCALE GENOMIC DNA]</scope>
</reference>